<comment type="caution">
    <text evidence="5">The sequence shown here is derived from an EMBL/GenBank/DDBJ whole genome shotgun (WGS) entry which is preliminary data.</text>
</comment>
<dbReference type="Pfam" id="PF03171">
    <property type="entry name" value="2OG-FeII_Oxy"/>
    <property type="match status" value="1"/>
</dbReference>
<dbReference type="PANTHER" id="PTHR47991">
    <property type="entry name" value="OXOGLUTARATE/IRON-DEPENDENT DIOXYGENASE"/>
    <property type="match status" value="1"/>
</dbReference>
<evidence type="ECO:0000256" key="3">
    <source>
        <dbReference type="ARBA" id="ARBA00023004"/>
    </source>
</evidence>
<organism evidence="5 6">
    <name type="scientific">Quercus suber</name>
    <name type="common">Cork oak</name>
    <dbReference type="NCBI Taxonomy" id="58331"/>
    <lineage>
        <taxon>Eukaryota</taxon>
        <taxon>Viridiplantae</taxon>
        <taxon>Streptophyta</taxon>
        <taxon>Embryophyta</taxon>
        <taxon>Tracheophyta</taxon>
        <taxon>Spermatophyta</taxon>
        <taxon>Magnoliopsida</taxon>
        <taxon>eudicotyledons</taxon>
        <taxon>Gunneridae</taxon>
        <taxon>Pentapetalae</taxon>
        <taxon>rosids</taxon>
        <taxon>fabids</taxon>
        <taxon>Fagales</taxon>
        <taxon>Fagaceae</taxon>
        <taxon>Quercus</taxon>
    </lineage>
</organism>
<evidence type="ECO:0000313" key="5">
    <source>
        <dbReference type="EMBL" id="KAK7849069.1"/>
    </source>
</evidence>
<evidence type="ECO:0000256" key="2">
    <source>
        <dbReference type="ARBA" id="ARBA00022896"/>
    </source>
</evidence>
<dbReference type="GO" id="GO:0046872">
    <property type="term" value="F:metal ion binding"/>
    <property type="evidence" value="ECO:0007669"/>
    <property type="project" value="UniProtKB-KW"/>
</dbReference>
<dbReference type="AlphaFoldDB" id="A0AAW0LC27"/>
<keyword evidence="6" id="KW-1185">Reference proteome</keyword>
<name>A0AAW0LC27_QUESU</name>
<protein>
    <submittedName>
        <fullName evidence="5">Protein dmr6-like oxygenase 2</fullName>
    </submittedName>
</protein>
<keyword evidence="3" id="KW-0408">Iron</keyword>
<dbReference type="Proteomes" id="UP000237347">
    <property type="component" value="Unassembled WGS sequence"/>
</dbReference>
<dbReference type="PROSITE" id="PS51471">
    <property type="entry name" value="FE2OG_OXY"/>
    <property type="match status" value="1"/>
</dbReference>
<dbReference type="EMBL" id="PKMF04000118">
    <property type="protein sequence ID" value="KAK7849069.1"/>
    <property type="molecule type" value="Genomic_DNA"/>
</dbReference>
<reference evidence="5 6" key="1">
    <citation type="journal article" date="2018" name="Sci. Data">
        <title>The draft genome sequence of cork oak.</title>
        <authorList>
            <person name="Ramos A.M."/>
            <person name="Usie A."/>
            <person name="Barbosa P."/>
            <person name="Barros P.M."/>
            <person name="Capote T."/>
            <person name="Chaves I."/>
            <person name="Simoes F."/>
            <person name="Abreu I."/>
            <person name="Carrasquinho I."/>
            <person name="Faro C."/>
            <person name="Guimaraes J.B."/>
            <person name="Mendonca D."/>
            <person name="Nobrega F."/>
            <person name="Rodrigues L."/>
            <person name="Saibo N.J.M."/>
            <person name="Varela M.C."/>
            <person name="Egas C."/>
            <person name="Matos J."/>
            <person name="Miguel C.M."/>
            <person name="Oliveira M.M."/>
            <person name="Ricardo C.P."/>
            <person name="Goncalves S."/>
        </authorList>
    </citation>
    <scope>NUCLEOTIDE SEQUENCE [LARGE SCALE GENOMIC DNA]</scope>
    <source>
        <strain evidence="6">cv. HL8</strain>
    </source>
</reference>
<dbReference type="InterPro" id="IPR027443">
    <property type="entry name" value="IPNS-like_sf"/>
</dbReference>
<keyword evidence="1" id="KW-0479">Metal-binding</keyword>
<keyword evidence="2" id="KW-0847">Vitamin C</keyword>
<dbReference type="InterPro" id="IPR050295">
    <property type="entry name" value="Plant_2OG-oxidoreductases"/>
</dbReference>
<dbReference type="InterPro" id="IPR005123">
    <property type="entry name" value="Oxoglu/Fe-dep_dioxygenase_dom"/>
</dbReference>
<feature type="domain" description="Fe2OG dioxygenase" evidence="4">
    <location>
        <begin position="13"/>
        <end position="135"/>
    </location>
</feature>
<evidence type="ECO:0000256" key="1">
    <source>
        <dbReference type="ARBA" id="ARBA00022723"/>
    </source>
</evidence>
<gene>
    <name evidence="5" type="primary">DLO2_5</name>
    <name evidence="5" type="ORF">CFP56_003733</name>
</gene>
<dbReference type="SUPFAM" id="SSF51197">
    <property type="entry name" value="Clavaminate synthase-like"/>
    <property type="match status" value="1"/>
</dbReference>
<evidence type="ECO:0000259" key="4">
    <source>
        <dbReference type="PROSITE" id="PS51471"/>
    </source>
</evidence>
<dbReference type="Gene3D" id="2.60.120.330">
    <property type="entry name" value="B-lactam Antibiotic, Isopenicillin N Synthase, Chain"/>
    <property type="match status" value="1"/>
</dbReference>
<sequence>ASRGEGIVSNNRSYQACKTFQLFPKETFTHPWHPTEYFTHFLPKILLCIAFAEYAREIGGLMDRLLSLMSQGLGLEKDCLKRKIDGKWVPVEPVPDAFVVNMADQMEIVSYKSVVHKAVTNKRLPRLSLPMFYAPNNDPVIGPIEDLINKGHPPMHRNYSYKEYMDEFYRQEGARRVKGALSCSIRNVVLNS</sequence>
<dbReference type="GO" id="GO:0031418">
    <property type="term" value="F:L-ascorbic acid binding"/>
    <property type="evidence" value="ECO:0007669"/>
    <property type="project" value="UniProtKB-KW"/>
</dbReference>
<accession>A0AAW0LC27</accession>
<evidence type="ECO:0000313" key="6">
    <source>
        <dbReference type="Proteomes" id="UP000237347"/>
    </source>
</evidence>
<dbReference type="InterPro" id="IPR044861">
    <property type="entry name" value="IPNS-like_FE2OG_OXY"/>
</dbReference>
<proteinExistence type="predicted"/>
<feature type="non-terminal residue" evidence="5">
    <location>
        <position position="1"/>
    </location>
</feature>